<organism evidence="3">
    <name type="scientific">freshwater metagenome</name>
    <dbReference type="NCBI Taxonomy" id="449393"/>
    <lineage>
        <taxon>unclassified sequences</taxon>
        <taxon>metagenomes</taxon>
        <taxon>ecological metagenomes</taxon>
    </lineage>
</organism>
<evidence type="ECO:0000259" key="2">
    <source>
        <dbReference type="Pfam" id="PF08241"/>
    </source>
</evidence>
<dbReference type="InterPro" id="IPR029063">
    <property type="entry name" value="SAM-dependent_MTases_sf"/>
</dbReference>
<feature type="region of interest" description="Disordered" evidence="1">
    <location>
        <begin position="1"/>
        <end position="23"/>
    </location>
</feature>
<dbReference type="Gene3D" id="3.40.50.150">
    <property type="entry name" value="Vaccinia Virus protein VP39"/>
    <property type="match status" value="1"/>
</dbReference>
<gene>
    <name evidence="3" type="ORF">UFOPK1493_04052</name>
</gene>
<dbReference type="GO" id="GO:0008757">
    <property type="term" value="F:S-adenosylmethionine-dependent methyltransferase activity"/>
    <property type="evidence" value="ECO:0007669"/>
    <property type="project" value="InterPro"/>
</dbReference>
<dbReference type="Pfam" id="PF08241">
    <property type="entry name" value="Methyltransf_11"/>
    <property type="match status" value="1"/>
</dbReference>
<accession>A0A6J6GB99</accession>
<sequence length="274" mass="30199">MSRRKQHVPWTAAGTASEQQHSADDVVRETGWVFNNRTGRELDLAAFVETGDHETLAYLQAFGLDAGIEHQSLVEIGSGIGRMTASFSRMFARVTACDLDGAFLERCRETVAQFGRPERLQTCHVDDGRTLLIADASTDLAFSYITLQHCHPSDALALTREAVRITRPGGHVALNYRTWTASDAALWPAGKVVRGSFRVPGVGPMLARHRLTARVGWQANRLGPATVLPEVAEHLRDVRLVRSPQRSPFGVAGVEETTYVGVHPSHWWLIGTVR</sequence>
<reference evidence="3" key="1">
    <citation type="submission" date="2020-05" db="EMBL/GenBank/DDBJ databases">
        <authorList>
            <person name="Chiriac C."/>
            <person name="Salcher M."/>
            <person name="Ghai R."/>
            <person name="Kavagutti S V."/>
        </authorList>
    </citation>
    <scope>NUCLEOTIDE SEQUENCE</scope>
</reference>
<dbReference type="CDD" id="cd02440">
    <property type="entry name" value="AdoMet_MTases"/>
    <property type="match status" value="1"/>
</dbReference>
<dbReference type="SUPFAM" id="SSF53335">
    <property type="entry name" value="S-adenosyl-L-methionine-dependent methyltransferases"/>
    <property type="match status" value="1"/>
</dbReference>
<proteinExistence type="predicted"/>
<dbReference type="AlphaFoldDB" id="A0A6J6GB99"/>
<dbReference type="EMBL" id="CAEZSR010000278">
    <property type="protein sequence ID" value="CAB4596763.1"/>
    <property type="molecule type" value="Genomic_DNA"/>
</dbReference>
<protein>
    <submittedName>
        <fullName evidence="3">Unannotated protein</fullName>
    </submittedName>
</protein>
<feature type="domain" description="Methyltransferase type 11" evidence="2">
    <location>
        <begin position="74"/>
        <end position="173"/>
    </location>
</feature>
<evidence type="ECO:0000256" key="1">
    <source>
        <dbReference type="SAM" id="MobiDB-lite"/>
    </source>
</evidence>
<dbReference type="InterPro" id="IPR013216">
    <property type="entry name" value="Methyltransf_11"/>
</dbReference>
<evidence type="ECO:0000313" key="3">
    <source>
        <dbReference type="EMBL" id="CAB4596763.1"/>
    </source>
</evidence>
<name>A0A6J6GB99_9ZZZZ</name>